<proteinExistence type="predicted"/>
<dbReference type="AlphaFoldDB" id="A0A0J1BK55"/>
<dbReference type="Proteomes" id="UP000036367">
    <property type="component" value="Unassembled WGS sequence"/>
</dbReference>
<dbReference type="PATRIC" id="fig|595434.4.peg.1148"/>
<evidence type="ECO:0000256" key="1">
    <source>
        <dbReference type="SAM" id="MobiDB-lite"/>
    </source>
</evidence>
<accession>A0A0J1BK55</accession>
<keyword evidence="3" id="KW-1185">Reference proteome</keyword>
<organism evidence="2 3">
    <name type="scientific">Rhodopirellula islandica</name>
    <dbReference type="NCBI Taxonomy" id="595434"/>
    <lineage>
        <taxon>Bacteria</taxon>
        <taxon>Pseudomonadati</taxon>
        <taxon>Planctomycetota</taxon>
        <taxon>Planctomycetia</taxon>
        <taxon>Pirellulales</taxon>
        <taxon>Pirellulaceae</taxon>
        <taxon>Rhodopirellula</taxon>
    </lineage>
</organism>
<feature type="region of interest" description="Disordered" evidence="1">
    <location>
        <begin position="20"/>
        <end position="45"/>
    </location>
</feature>
<dbReference type="STRING" id="595434.RISK_001196"/>
<evidence type="ECO:0000313" key="2">
    <source>
        <dbReference type="EMBL" id="KLU06882.1"/>
    </source>
</evidence>
<reference evidence="2" key="1">
    <citation type="submission" date="2015-05" db="EMBL/GenBank/DDBJ databases">
        <title>Permanent draft genome of Rhodopirellula islandicus K833.</title>
        <authorList>
            <person name="Kizina J."/>
            <person name="Richter M."/>
            <person name="Glockner F.O."/>
            <person name="Harder J."/>
        </authorList>
    </citation>
    <scope>NUCLEOTIDE SEQUENCE [LARGE SCALE GENOMIC DNA]</scope>
    <source>
        <strain evidence="2">K833</strain>
    </source>
</reference>
<comment type="caution">
    <text evidence="2">The sequence shown here is derived from an EMBL/GenBank/DDBJ whole genome shotgun (WGS) entry which is preliminary data.</text>
</comment>
<name>A0A0J1BK55_RHOIS</name>
<gene>
    <name evidence="2" type="ORF">RISK_001196</name>
</gene>
<protein>
    <submittedName>
        <fullName evidence="2">Uncharacterized protein</fullName>
    </submittedName>
</protein>
<evidence type="ECO:0000313" key="3">
    <source>
        <dbReference type="Proteomes" id="UP000036367"/>
    </source>
</evidence>
<dbReference type="EMBL" id="LECT01000010">
    <property type="protein sequence ID" value="KLU06882.1"/>
    <property type="molecule type" value="Genomic_DNA"/>
</dbReference>
<sequence length="45" mass="5090">MELFKNFELHRASPNVFTTFAKNGPRIPGHSETRGSVQRKVPPLP</sequence>